<dbReference type="PRINTS" id="PR00819">
    <property type="entry name" value="CBXCFQXSUPER"/>
</dbReference>
<dbReference type="Gene3D" id="1.10.8.60">
    <property type="match status" value="1"/>
</dbReference>
<dbReference type="SMART" id="SM00382">
    <property type="entry name" value="AAA"/>
    <property type="match status" value="1"/>
</dbReference>
<dbReference type="InterPro" id="IPR050773">
    <property type="entry name" value="CbxX/CfxQ_RuBisCO_ESX"/>
</dbReference>
<evidence type="ECO:0000313" key="5">
    <source>
        <dbReference type="EMBL" id="MBD8893633.1"/>
    </source>
</evidence>
<dbReference type="PANTHER" id="PTHR43392">
    <property type="entry name" value="AAA-TYPE ATPASE FAMILY PROTEIN / ANKYRIN REPEAT FAMILY PROTEIN"/>
    <property type="match status" value="1"/>
</dbReference>
<dbReference type="Proteomes" id="UP000632063">
    <property type="component" value="Unassembled WGS sequence"/>
</dbReference>
<comment type="caution">
    <text evidence="5">The sequence shown here is derived from an EMBL/GenBank/DDBJ whole genome shotgun (WGS) entry which is preliminary data.</text>
</comment>
<dbReference type="InterPro" id="IPR000641">
    <property type="entry name" value="CbxX/CfxQ"/>
</dbReference>
<evidence type="ECO:0000313" key="6">
    <source>
        <dbReference type="Proteomes" id="UP000632063"/>
    </source>
</evidence>
<dbReference type="InterPro" id="IPR027417">
    <property type="entry name" value="P-loop_NTPase"/>
</dbReference>
<keyword evidence="2" id="KW-0547">Nucleotide-binding</keyword>
<proteinExistence type="inferred from homology"/>
<gene>
    <name evidence="5" type="primary">cbbX</name>
    <name evidence="5" type="ORF">IG616_18960</name>
</gene>
<dbReference type="InterPro" id="IPR041627">
    <property type="entry name" value="AAA_lid_6"/>
</dbReference>
<dbReference type="InterPro" id="IPR003593">
    <property type="entry name" value="AAA+_ATPase"/>
</dbReference>
<reference evidence="5 6" key="2">
    <citation type="journal article" date="2021" name="Int. J. Syst. Evol. Microbiol.">
        <title>Roseibium litorale sp. nov., isolated from a tidal flat sediment and proposal for the reclassification of Labrenzia polysiphoniae as Roseibium polysiphoniae comb. nov.</title>
        <authorList>
            <person name="Liu Y."/>
            <person name="Pei T."/>
            <person name="Du J."/>
            <person name="Chao M."/>
            <person name="Deng M.R."/>
            <person name="Zhu H."/>
        </authorList>
    </citation>
    <scope>NUCLEOTIDE SEQUENCE [LARGE SCALE GENOMIC DNA]</scope>
    <source>
        <strain evidence="5 6">4C16A</strain>
    </source>
</reference>
<dbReference type="InterPro" id="IPR003959">
    <property type="entry name" value="ATPase_AAA_core"/>
</dbReference>
<dbReference type="Pfam" id="PF17866">
    <property type="entry name" value="AAA_lid_6"/>
    <property type="match status" value="1"/>
</dbReference>
<dbReference type="PANTHER" id="PTHR43392:SF2">
    <property type="entry name" value="AAA-TYPE ATPASE FAMILY PROTEIN _ ANKYRIN REPEAT FAMILY PROTEIN"/>
    <property type="match status" value="1"/>
</dbReference>
<keyword evidence="6" id="KW-1185">Reference proteome</keyword>
<sequence length="310" mass="34768">MSDDIPPRPAEVDLAAAYEESGVRGILQELEDTMIGLGPVKQRIRETAALLLVDQARRQLGLATETPTLHMSFTGNPGTGKTTVALKMASLLHRLGYVRKGHLVTVTRDDLVGQYIGHTAPKTKEILKKAMGGVLFIDEAYYLYRPENERDYGQEAIEILLQVMENNRDDLVVILAGYGDRMDRFFESNPGFRSRIAHHIEFPDYSDEELLRIAEAMLHGQNYRFDPEARKAMADYIRARRTQPHFANARSIRNALDRARLRQANRLFSEAQGPLGADALSTICEQDLRASRVFRGGLDTGRVVQSTAAE</sequence>
<evidence type="ECO:0000259" key="4">
    <source>
        <dbReference type="SMART" id="SM00382"/>
    </source>
</evidence>
<dbReference type="SUPFAM" id="SSF52540">
    <property type="entry name" value="P-loop containing nucleoside triphosphate hydrolases"/>
    <property type="match status" value="1"/>
</dbReference>
<dbReference type="Pfam" id="PF00004">
    <property type="entry name" value="AAA"/>
    <property type="match status" value="1"/>
</dbReference>
<dbReference type="NCBIfam" id="TIGR02880">
    <property type="entry name" value="cbbX_cfxQ"/>
    <property type="match status" value="1"/>
</dbReference>
<protein>
    <submittedName>
        <fullName evidence="5">CbbX protein</fullName>
    </submittedName>
</protein>
<feature type="domain" description="AAA+ ATPase" evidence="4">
    <location>
        <begin position="67"/>
        <end position="206"/>
    </location>
</feature>
<dbReference type="InterPro" id="IPR000470">
    <property type="entry name" value="CbxX/CfqX_mono"/>
</dbReference>
<comment type="similarity">
    <text evidence="1">Belongs to the CbxX/CfxQ family.</text>
</comment>
<accession>A0ABR9CRY7</accession>
<reference evidence="6" key="1">
    <citation type="submission" date="2020-09" db="EMBL/GenBank/DDBJ databases">
        <title>The genome sequence of strain Labrenzia suaedae 4C16A.</title>
        <authorList>
            <person name="Liu Y."/>
        </authorList>
    </citation>
    <scope>NUCLEOTIDE SEQUENCE [LARGE SCALE GENOMIC DNA]</scope>
    <source>
        <strain evidence="6">4C16A</strain>
    </source>
</reference>
<evidence type="ECO:0000256" key="3">
    <source>
        <dbReference type="ARBA" id="ARBA00022840"/>
    </source>
</evidence>
<evidence type="ECO:0000256" key="2">
    <source>
        <dbReference type="ARBA" id="ARBA00022741"/>
    </source>
</evidence>
<organism evidence="5 6">
    <name type="scientific">Roseibium litorale</name>
    <dbReference type="NCBI Taxonomy" id="2803841"/>
    <lineage>
        <taxon>Bacteria</taxon>
        <taxon>Pseudomonadati</taxon>
        <taxon>Pseudomonadota</taxon>
        <taxon>Alphaproteobacteria</taxon>
        <taxon>Hyphomicrobiales</taxon>
        <taxon>Stappiaceae</taxon>
        <taxon>Roseibium</taxon>
    </lineage>
</organism>
<dbReference type="CDD" id="cd00009">
    <property type="entry name" value="AAA"/>
    <property type="match status" value="1"/>
</dbReference>
<evidence type="ECO:0000256" key="1">
    <source>
        <dbReference type="ARBA" id="ARBA00010378"/>
    </source>
</evidence>
<dbReference type="Gene3D" id="3.40.50.300">
    <property type="entry name" value="P-loop containing nucleotide triphosphate hydrolases"/>
    <property type="match status" value="1"/>
</dbReference>
<dbReference type="RefSeq" id="WP_192149816.1">
    <property type="nucleotide sequence ID" value="NZ_JACYXI010000014.1"/>
</dbReference>
<keyword evidence="3" id="KW-0067">ATP-binding</keyword>
<dbReference type="PRINTS" id="PR00820">
    <property type="entry name" value="CBXXCFQX"/>
</dbReference>
<name>A0ABR9CRY7_9HYPH</name>
<dbReference type="EMBL" id="JACYXI010000014">
    <property type="protein sequence ID" value="MBD8893633.1"/>
    <property type="molecule type" value="Genomic_DNA"/>
</dbReference>